<keyword evidence="1" id="KW-0175">Coiled coil</keyword>
<dbReference type="RefSeq" id="WP_203107871.1">
    <property type="nucleotide sequence ID" value="NZ_JADOBG010000003.1"/>
</dbReference>
<reference evidence="3 4" key="1">
    <citation type="submission" date="2020-12" db="EMBL/GenBank/DDBJ databases">
        <title>WGS of Legionella: environmental sample.</title>
        <authorList>
            <person name="Cristino S."/>
            <person name="Girolamini L."/>
            <person name="Salaris S."/>
            <person name="Pascale M.R."/>
            <person name="Mazzotta M."/>
            <person name="Orsini M."/>
            <person name="Grottola A."/>
        </authorList>
    </citation>
    <scope>NUCLEOTIDE SEQUENCE [LARGE SCALE GENOMIC DNA]</scope>
    <source>
        <strain evidence="3 4">30cs62</strain>
    </source>
</reference>
<keyword evidence="2" id="KW-1133">Transmembrane helix</keyword>
<dbReference type="InterPro" id="IPR050739">
    <property type="entry name" value="MFP"/>
</dbReference>
<dbReference type="NCBIfam" id="TIGR03794">
    <property type="entry name" value="NHLM_micro_HlyD"/>
    <property type="match status" value="1"/>
</dbReference>
<dbReference type="Proteomes" id="UP000809910">
    <property type="component" value="Unassembled WGS sequence"/>
</dbReference>
<feature type="coiled-coil region" evidence="1">
    <location>
        <begin position="113"/>
        <end position="162"/>
    </location>
</feature>
<dbReference type="PANTHER" id="PTHR30386:SF28">
    <property type="entry name" value="EXPORTED PROTEIN"/>
    <property type="match status" value="1"/>
</dbReference>
<comment type="caution">
    <text evidence="3">The sequence shown here is derived from an EMBL/GenBank/DDBJ whole genome shotgun (WGS) entry which is preliminary data.</text>
</comment>
<dbReference type="PANTHER" id="PTHR30386">
    <property type="entry name" value="MEMBRANE FUSION SUBUNIT OF EMRAB-TOLC MULTIDRUG EFFLUX PUMP"/>
    <property type="match status" value="1"/>
</dbReference>
<evidence type="ECO:0000313" key="4">
    <source>
        <dbReference type="Proteomes" id="UP000809910"/>
    </source>
</evidence>
<organism evidence="3 4">
    <name type="scientific">Legionella bononiensis</name>
    <dbReference type="NCBI Taxonomy" id="2793102"/>
    <lineage>
        <taxon>Bacteria</taxon>
        <taxon>Pseudomonadati</taxon>
        <taxon>Pseudomonadota</taxon>
        <taxon>Gammaproteobacteria</taxon>
        <taxon>Legionellales</taxon>
        <taxon>Legionellaceae</taxon>
        <taxon>Legionella</taxon>
    </lineage>
</organism>
<dbReference type="EMBL" id="JADWVN010000020">
    <property type="protein sequence ID" value="MBL7527057.1"/>
    <property type="molecule type" value="Genomic_DNA"/>
</dbReference>
<keyword evidence="4" id="KW-1185">Reference proteome</keyword>
<evidence type="ECO:0000313" key="3">
    <source>
        <dbReference type="EMBL" id="MBL7527057.1"/>
    </source>
</evidence>
<keyword evidence="2" id="KW-0472">Membrane</keyword>
<dbReference type="Gene3D" id="2.40.50.100">
    <property type="match status" value="1"/>
</dbReference>
<gene>
    <name evidence="3" type="ORF">I5282_10795</name>
</gene>
<feature type="transmembrane region" description="Helical" evidence="2">
    <location>
        <begin position="33"/>
        <end position="52"/>
    </location>
</feature>
<name>A0ABS1WCH9_9GAMM</name>
<keyword evidence="2" id="KW-0812">Transmembrane</keyword>
<accession>A0ABS1WCH9</accession>
<proteinExistence type="predicted"/>
<sequence length="420" mass="46663">MSRRIRFRKEALKQLSSPEQLDQLIQVVTPRSWIIAGTCYLVLFVLFLWSIFGSIPTRVEGQGILLAGGGDIYNAVAPDGPAFLVGLLVKPGDQVKKGQVVATLSRPDLLQKIKVLEHYLKELKNTESQLKSESEQAIAKNKKEIEAQRASLNQVIAATELKDAHLLQLLTIRQAAFKKGIESRQNLEDTYQEYYSVKIELEGNKDKLVELDKEESNFKDQWLERLRQLSLKITDETLALNNLVIQLKISRDVISPINGVVTDIRSTLGSIINVGNPILAIASEGKGLDALVYFPPEAGKQIKTQMKALVSPTTVEKSEYGSIYGTVMHVAEFPSSSQEMISVLQNEELVKQFSIKEVPVAVRIHLQNDSSAFSGLKWSSSTGPKVKITSGTLVNAMITIREQPPITLVIPAFKKMWGLE</sequence>
<protein>
    <submittedName>
        <fullName evidence="3">NHLP bacteriocin system secretion protein</fullName>
    </submittedName>
</protein>
<evidence type="ECO:0000256" key="1">
    <source>
        <dbReference type="SAM" id="Coils"/>
    </source>
</evidence>
<dbReference type="InterPro" id="IPR022275">
    <property type="entry name" value="NHPM_bacteriocin_SS_HylD"/>
</dbReference>
<evidence type="ECO:0000256" key="2">
    <source>
        <dbReference type="SAM" id="Phobius"/>
    </source>
</evidence>